<evidence type="ECO:0000259" key="3">
    <source>
        <dbReference type="Pfam" id="PF11611"/>
    </source>
</evidence>
<reference evidence="4 5" key="1">
    <citation type="submission" date="2017-06" db="EMBL/GenBank/DDBJ databases">
        <authorList>
            <person name="Kim H.J."/>
            <person name="Triplett B.A."/>
        </authorList>
    </citation>
    <scope>NUCLEOTIDE SEQUENCE [LARGE SCALE GENOMIC DNA]</scope>
    <source>
        <strain evidence="4 5">DSM 22179</strain>
    </source>
</reference>
<evidence type="ECO:0000313" key="4">
    <source>
        <dbReference type="EMBL" id="SNC74302.1"/>
    </source>
</evidence>
<keyword evidence="5" id="KW-1185">Reference proteome</keyword>
<dbReference type="Pfam" id="PF11611">
    <property type="entry name" value="DUF4352"/>
    <property type="match status" value="1"/>
</dbReference>
<protein>
    <recommendedName>
        <fullName evidence="3">DUF4352 domain-containing protein</fullName>
    </recommendedName>
</protein>
<feature type="domain" description="DUF4352" evidence="3">
    <location>
        <begin position="102"/>
        <end position="217"/>
    </location>
</feature>
<proteinExistence type="predicted"/>
<dbReference type="Proteomes" id="UP000198122">
    <property type="component" value="Unassembled WGS sequence"/>
</dbReference>
<evidence type="ECO:0000256" key="2">
    <source>
        <dbReference type="SAM" id="MobiDB-lite"/>
    </source>
</evidence>
<keyword evidence="1" id="KW-0732">Signal</keyword>
<dbReference type="EMBL" id="FYEZ01000004">
    <property type="protein sequence ID" value="SNC74302.1"/>
    <property type="molecule type" value="Genomic_DNA"/>
</dbReference>
<feature type="region of interest" description="Disordered" evidence="2">
    <location>
        <begin position="59"/>
        <end position="101"/>
    </location>
</feature>
<dbReference type="RefSeq" id="WP_088819251.1">
    <property type="nucleotide sequence ID" value="NZ_FYEZ01000004.1"/>
</dbReference>
<evidence type="ECO:0000313" key="5">
    <source>
        <dbReference type="Proteomes" id="UP000198122"/>
    </source>
</evidence>
<dbReference type="InterPro" id="IPR029051">
    <property type="entry name" value="DUF4352"/>
</dbReference>
<dbReference type="AlphaFoldDB" id="A0A212U7R6"/>
<gene>
    <name evidence="4" type="ORF">SAMN05445756_2223</name>
</gene>
<name>A0A212U7R6_9MICO</name>
<feature type="region of interest" description="Disordered" evidence="2">
    <location>
        <begin position="1"/>
        <end position="29"/>
    </location>
</feature>
<dbReference type="OrthoDB" id="3430849at2"/>
<sequence>MKRRKSPPPQPEQSWSGPPADPAPERPRRRSWFMRHKLLTLVLALLGIGALAQLGGGQDVPDTAAPSATPGDASSASPEQETTEAEGGAAGDEEPAESSAPKIGEEAAAGDFRYTVTSVKPGVPQIGDATFGQKPQGQFVLVELRVTNTGDEAQMFNDSEHKLTDAEGRQHSADSEAALYVPGNDSFLEDVNPGNTLEGTIVFDIPADAVPDRLTLMGPGFWDPAEVTVSLD</sequence>
<dbReference type="Gene3D" id="2.60.40.1240">
    <property type="match status" value="1"/>
</dbReference>
<organism evidence="4 5">
    <name type="scientific">Kytococcus aerolatus</name>
    <dbReference type="NCBI Taxonomy" id="592308"/>
    <lineage>
        <taxon>Bacteria</taxon>
        <taxon>Bacillati</taxon>
        <taxon>Actinomycetota</taxon>
        <taxon>Actinomycetes</taxon>
        <taxon>Micrococcales</taxon>
        <taxon>Kytococcaceae</taxon>
        <taxon>Kytococcus</taxon>
    </lineage>
</organism>
<dbReference type="InterPro" id="IPR029050">
    <property type="entry name" value="Immunoprotect_excell_Ig-like"/>
</dbReference>
<accession>A0A212U7R6</accession>
<evidence type="ECO:0000256" key="1">
    <source>
        <dbReference type="ARBA" id="ARBA00022729"/>
    </source>
</evidence>